<keyword evidence="9" id="KW-1185">Reference proteome</keyword>
<dbReference type="InterPro" id="IPR058163">
    <property type="entry name" value="LysR-type_TF_proteobact-type"/>
</dbReference>
<sequence length="303" mass="33801">MSLPPLYALRAFEAAARLGSFSKAATSLHVTPGAVSRHIRTLEDWFDCTLFVRKGPKVDITDAGKVLAAQLGEGFQLLEKACHGFRRQQHELRLKAPSSLTMRWLLNVLSEFQQRYQSPSVQISSVWMDVDEVDFSREPYDCAILLGNGQFGPDTQSVRLFDEWLIPVCTPALAGQAQENLAACELIHPSPDRRDWQRWLQATGRREQVDLLGGKVFDTLEQGNLAAISGYGISVGDLLLSREAIASGLLVLPFSTAVSTGDGYYLIWPGNTLRRQHIDDLYHFIASRLPSELPEHIQLVRTV</sequence>
<dbReference type="SUPFAM" id="SSF46785">
    <property type="entry name" value="Winged helix' DNA-binding domain"/>
    <property type="match status" value="1"/>
</dbReference>
<reference evidence="7 9" key="2">
    <citation type="submission" date="2019-03" db="EMBL/GenBank/DDBJ databases">
        <title>Genomic Encyclopedia of Archaeal and Bacterial Type Strains, Phase II (KMG-II): from individual species to whole genera.</title>
        <authorList>
            <person name="Goeker M."/>
        </authorList>
    </citation>
    <scope>NUCLEOTIDE SEQUENCE [LARGE SCALE GENOMIC DNA]</scope>
    <source>
        <strain evidence="7 9">DSM 15594</strain>
    </source>
</reference>
<dbReference type="GO" id="GO:0043565">
    <property type="term" value="F:sequence-specific DNA binding"/>
    <property type="evidence" value="ECO:0007669"/>
    <property type="project" value="TreeGrafter"/>
</dbReference>
<dbReference type="EMBL" id="SODO01000001">
    <property type="protein sequence ID" value="TDW62052.1"/>
    <property type="molecule type" value="Genomic_DNA"/>
</dbReference>
<dbReference type="OrthoDB" id="5526340at2"/>
<dbReference type="PANTHER" id="PTHR30537">
    <property type="entry name" value="HTH-TYPE TRANSCRIPTIONAL REGULATOR"/>
    <property type="match status" value="1"/>
</dbReference>
<evidence type="ECO:0000313" key="8">
    <source>
        <dbReference type="Proteomes" id="UP000243640"/>
    </source>
</evidence>
<dbReference type="InterPro" id="IPR036390">
    <property type="entry name" value="WH_DNA-bd_sf"/>
</dbReference>
<comment type="similarity">
    <text evidence="1">Belongs to the LysR transcriptional regulatory family.</text>
</comment>
<comment type="caution">
    <text evidence="6">The sequence shown here is derived from an EMBL/GenBank/DDBJ whole genome shotgun (WGS) entry which is preliminary data.</text>
</comment>
<dbReference type="InterPro" id="IPR000847">
    <property type="entry name" value="LysR_HTH_N"/>
</dbReference>
<dbReference type="PANTHER" id="PTHR30537:SF26">
    <property type="entry name" value="GLYCINE CLEAVAGE SYSTEM TRANSCRIPTIONAL ACTIVATOR"/>
    <property type="match status" value="1"/>
</dbReference>
<evidence type="ECO:0000256" key="3">
    <source>
        <dbReference type="ARBA" id="ARBA00023125"/>
    </source>
</evidence>
<evidence type="ECO:0000259" key="5">
    <source>
        <dbReference type="PROSITE" id="PS50931"/>
    </source>
</evidence>
<dbReference type="RefSeq" id="WP_094276837.1">
    <property type="nucleotide sequence ID" value="NZ_NQJF01000001.1"/>
</dbReference>
<dbReference type="GO" id="GO:0003700">
    <property type="term" value="F:DNA-binding transcription factor activity"/>
    <property type="evidence" value="ECO:0007669"/>
    <property type="project" value="InterPro"/>
</dbReference>
<keyword evidence="2" id="KW-0805">Transcription regulation</keyword>
<evidence type="ECO:0000256" key="1">
    <source>
        <dbReference type="ARBA" id="ARBA00009437"/>
    </source>
</evidence>
<name>A0A235CPN6_9GAMM</name>
<evidence type="ECO:0000256" key="2">
    <source>
        <dbReference type="ARBA" id="ARBA00023015"/>
    </source>
</evidence>
<dbReference type="Proteomes" id="UP000243640">
    <property type="component" value="Unassembled WGS sequence"/>
</dbReference>
<organism evidence="6 8">
    <name type="scientific">Oceanimonas baumannii</name>
    <dbReference type="NCBI Taxonomy" id="129578"/>
    <lineage>
        <taxon>Bacteria</taxon>
        <taxon>Pseudomonadati</taxon>
        <taxon>Pseudomonadota</taxon>
        <taxon>Gammaproteobacteria</taxon>
        <taxon>Aeromonadales</taxon>
        <taxon>Aeromonadaceae</taxon>
        <taxon>Oceanimonas</taxon>
    </lineage>
</organism>
<dbReference type="Pfam" id="PF00126">
    <property type="entry name" value="HTH_1"/>
    <property type="match status" value="1"/>
</dbReference>
<dbReference type="Gene3D" id="3.40.190.10">
    <property type="entry name" value="Periplasmic binding protein-like II"/>
    <property type="match status" value="2"/>
</dbReference>
<dbReference type="PROSITE" id="PS50931">
    <property type="entry name" value="HTH_LYSR"/>
    <property type="match status" value="1"/>
</dbReference>
<dbReference type="InterPro" id="IPR005119">
    <property type="entry name" value="LysR_subst-bd"/>
</dbReference>
<dbReference type="EMBL" id="NQJF01000001">
    <property type="protein sequence ID" value="OYD26399.1"/>
    <property type="molecule type" value="Genomic_DNA"/>
</dbReference>
<evidence type="ECO:0000313" key="9">
    <source>
        <dbReference type="Proteomes" id="UP000295058"/>
    </source>
</evidence>
<dbReference type="AlphaFoldDB" id="A0A235CPN6"/>
<reference evidence="6 8" key="1">
    <citation type="submission" date="2017-08" db="EMBL/GenBank/DDBJ databases">
        <title>Draft Genome Sequence of the Marine Bacterium Oceanimonas baumannii ATCC 700832.</title>
        <authorList>
            <person name="Mcclelland W.D."/>
            <person name="Brennan M.A."/>
            <person name="Trachtenberg A.M."/>
            <person name="Maclea K.S."/>
        </authorList>
    </citation>
    <scope>NUCLEOTIDE SEQUENCE [LARGE SCALE GENOMIC DNA]</scope>
    <source>
        <strain evidence="6 8">ATCC 700832</strain>
    </source>
</reference>
<evidence type="ECO:0000313" key="7">
    <source>
        <dbReference type="EMBL" id="TDW62052.1"/>
    </source>
</evidence>
<dbReference type="InterPro" id="IPR036388">
    <property type="entry name" value="WH-like_DNA-bd_sf"/>
</dbReference>
<dbReference type="Gene3D" id="1.10.10.10">
    <property type="entry name" value="Winged helix-like DNA-binding domain superfamily/Winged helix DNA-binding domain"/>
    <property type="match status" value="1"/>
</dbReference>
<accession>A0A235CPN6</accession>
<keyword evidence="3 7" id="KW-0238">DNA-binding</keyword>
<feature type="domain" description="HTH lysR-type" evidence="5">
    <location>
        <begin position="4"/>
        <end position="61"/>
    </location>
</feature>
<dbReference type="PRINTS" id="PR00039">
    <property type="entry name" value="HTHLYSR"/>
</dbReference>
<keyword evidence="4" id="KW-0804">Transcription</keyword>
<proteinExistence type="inferred from homology"/>
<gene>
    <name evidence="6" type="ORF">B6S09_01540</name>
    <name evidence="7" type="ORF">LY04_00103</name>
</gene>
<dbReference type="SUPFAM" id="SSF53850">
    <property type="entry name" value="Periplasmic binding protein-like II"/>
    <property type="match status" value="1"/>
</dbReference>
<dbReference type="Pfam" id="PF03466">
    <property type="entry name" value="LysR_substrate"/>
    <property type="match status" value="1"/>
</dbReference>
<protein>
    <submittedName>
        <fullName evidence="7">DNA-binding transcriptional LysR family regulator</fullName>
    </submittedName>
    <submittedName>
        <fullName evidence="6">LysR family transcriptional regulator</fullName>
    </submittedName>
</protein>
<evidence type="ECO:0000256" key="4">
    <source>
        <dbReference type="ARBA" id="ARBA00023163"/>
    </source>
</evidence>
<evidence type="ECO:0000313" key="6">
    <source>
        <dbReference type="EMBL" id="OYD26399.1"/>
    </source>
</evidence>
<dbReference type="GO" id="GO:0006351">
    <property type="term" value="P:DNA-templated transcription"/>
    <property type="evidence" value="ECO:0007669"/>
    <property type="project" value="TreeGrafter"/>
</dbReference>
<dbReference type="Proteomes" id="UP000295058">
    <property type="component" value="Unassembled WGS sequence"/>
</dbReference>